<dbReference type="InterPro" id="IPR006315">
    <property type="entry name" value="OM_autotransptr_brl_dom"/>
</dbReference>
<dbReference type="AlphaFoldDB" id="A0A0U1HWZ0"/>
<dbReference type="Proteomes" id="UP000042054">
    <property type="component" value="Unassembled WGS sequence"/>
</dbReference>
<dbReference type="GO" id="GO:0016787">
    <property type="term" value="F:hydrolase activity"/>
    <property type="evidence" value="ECO:0007669"/>
    <property type="project" value="UniProtKB-KW"/>
</dbReference>
<feature type="domain" description="Autotransporter" evidence="1">
    <location>
        <begin position="493"/>
        <end position="763"/>
    </location>
</feature>
<dbReference type="InterPro" id="IPR011050">
    <property type="entry name" value="Pectin_lyase_fold/virulence"/>
</dbReference>
<dbReference type="InterPro" id="IPR051551">
    <property type="entry name" value="Autotransporter_adhesion"/>
</dbReference>
<dbReference type="SMART" id="SM00869">
    <property type="entry name" value="Autotransporter"/>
    <property type="match status" value="1"/>
</dbReference>
<gene>
    <name evidence="2" type="primary">hbp</name>
    <name evidence="2" type="ORF">ERS008555_03505</name>
</gene>
<organism evidence="2 3">
    <name type="scientific">Yersinia rohdei</name>
    <dbReference type="NCBI Taxonomy" id="29485"/>
    <lineage>
        <taxon>Bacteria</taxon>
        <taxon>Pseudomonadati</taxon>
        <taxon>Pseudomonadota</taxon>
        <taxon>Gammaproteobacteria</taxon>
        <taxon>Enterobacterales</taxon>
        <taxon>Yersiniaceae</taxon>
        <taxon>Yersinia</taxon>
    </lineage>
</organism>
<dbReference type="Gene3D" id="2.40.128.130">
    <property type="entry name" value="Autotransporter beta-domain"/>
    <property type="match status" value="1"/>
</dbReference>
<dbReference type="EMBL" id="CTKE01000022">
    <property type="protein sequence ID" value="CQI95980.1"/>
    <property type="molecule type" value="Genomic_DNA"/>
</dbReference>
<accession>A0A0U1HWZ0</accession>
<proteinExistence type="predicted"/>
<protein>
    <submittedName>
        <fullName evidence="2">Putative autotransporter protein</fullName>
        <ecNumber evidence="2">3.4.21.-</ecNumber>
    </submittedName>
</protein>
<evidence type="ECO:0000313" key="3">
    <source>
        <dbReference type="Proteomes" id="UP000042054"/>
    </source>
</evidence>
<dbReference type="SUPFAM" id="SSF51126">
    <property type="entry name" value="Pectin lyase-like"/>
    <property type="match status" value="1"/>
</dbReference>
<dbReference type="InterPro" id="IPR036709">
    <property type="entry name" value="Autotransporte_beta_dom_sf"/>
</dbReference>
<reference evidence="2 3" key="1">
    <citation type="submission" date="2015-03" db="EMBL/GenBank/DDBJ databases">
        <authorList>
            <person name="Murphy D."/>
        </authorList>
    </citation>
    <scope>NUCLEOTIDE SEQUENCE [LARGE SCALE GENOMIC DNA]</scope>
    <source>
        <strain evidence="2 3">68/02</strain>
    </source>
</reference>
<dbReference type="InterPro" id="IPR003991">
    <property type="entry name" value="Pertactin_virulence_factor"/>
</dbReference>
<dbReference type="GO" id="GO:0019867">
    <property type="term" value="C:outer membrane"/>
    <property type="evidence" value="ECO:0007669"/>
    <property type="project" value="InterPro"/>
</dbReference>
<dbReference type="SUPFAM" id="SSF103515">
    <property type="entry name" value="Autotransporter"/>
    <property type="match status" value="1"/>
</dbReference>
<dbReference type="InterPro" id="IPR005546">
    <property type="entry name" value="Autotransporte_beta"/>
</dbReference>
<evidence type="ECO:0000313" key="2">
    <source>
        <dbReference type="EMBL" id="CQI95980.1"/>
    </source>
</evidence>
<evidence type="ECO:0000259" key="1">
    <source>
        <dbReference type="PROSITE" id="PS51208"/>
    </source>
</evidence>
<dbReference type="PROSITE" id="PS51208">
    <property type="entry name" value="AUTOTRANSPORTER"/>
    <property type="match status" value="1"/>
</dbReference>
<dbReference type="PANTHER" id="PTHR35037:SF2">
    <property type="match status" value="1"/>
</dbReference>
<dbReference type="OrthoDB" id="8610050at2"/>
<dbReference type="Pfam" id="PF03797">
    <property type="entry name" value="Autotransporter"/>
    <property type="match status" value="1"/>
</dbReference>
<dbReference type="RefSeq" id="WP_050535343.1">
    <property type="nucleotide sequence ID" value="NZ_CABIHQ010000011.1"/>
</dbReference>
<dbReference type="PRINTS" id="PR01484">
    <property type="entry name" value="PRTACTNFAMLY"/>
</dbReference>
<dbReference type="EC" id="3.4.21.-" evidence="2"/>
<dbReference type="PANTHER" id="PTHR35037">
    <property type="entry name" value="C-TERMINAL REGION OF AIDA-LIKE PROTEIN"/>
    <property type="match status" value="1"/>
</dbReference>
<sequence length="763" mass="84010">MYPYLATSKLFKSFTLSLLISNVLCSGYSLASERELFYSSSYLGPSSIKLSDAISDDGNYDAMVNVNNPGSPLEVYIGQTETSQKTYNVGNYSVNIQGKDTTDSSYTAFFGLAADKKNNVSLNSFSYNNNMTIGGNSHHHNSTAMMVSNGSEVTINGKVYINSLIELDTNGTGTASIANNGLYATGIGSTITANSGDVYINTYAKNFFELLGENASYIGGGAKSDAVSAKRGGQVTINETGNYQVNLLGNLDLGNNFGLDSSITVILNGINSYWHGIEVNEYNKESNTWAGTLDVTLMDKAQWIPDLVNAEISALTLQDGGTVNLHGFNLHTNKSQNESVKIYDLKGHDGIFLVDVNTNKTDENRKNGSDFIEVVRSSTGGSHYIEALNANKLADLSEDIWVADAANNVSFKAYDQIDINNEYVYDYTPILRSDIKDGDPASQYGTNWYLTGVEKKLSAASDTAMANANVNYVTATSRIEIDSLNKRLGELRSDQQENGVWLRYKGGEMKSDEGSYFKNRYNFYQLGYDDKDEYESGIWTKGFAAHYLNGRSTFDQGSGENKSYGGSIYGSWNRPEKQDYVDFVLKYSHLKSDFDYQNALGITGHGSTNHGAWSASAEYGREFSIDGGNFIEPQGQLVYTHINKANYTTSSGLQVNQSDVNSVIGRAGVRVGHRFEENSNNDIYLKADFLHEFAGDRNVTVRGKDTILVNDRDGKDSWITYGIGTNVQLSEDKNSRFYLDLEKSSGGDINTNWQVNAGLRWEW</sequence>
<keyword evidence="2" id="KW-0378">Hydrolase</keyword>
<name>A0A0U1HWZ0_YERRO</name>
<dbReference type="NCBIfam" id="TIGR01414">
    <property type="entry name" value="autotrans_barl"/>
    <property type="match status" value="1"/>
</dbReference>